<dbReference type="EMBL" id="JACHIU010000001">
    <property type="protein sequence ID" value="MBB6476025.1"/>
    <property type="molecule type" value="Genomic_DNA"/>
</dbReference>
<dbReference type="AlphaFoldDB" id="A0A7X0IIV1"/>
<accession>A0A7X0IIV1</accession>
<dbReference type="Gene3D" id="3.30.9.10">
    <property type="entry name" value="D-Amino Acid Oxidase, subunit A, domain 2"/>
    <property type="match status" value="1"/>
</dbReference>
<dbReference type="RefSeq" id="WP_184985782.1">
    <property type="nucleotide sequence ID" value="NZ_BAAALO010000108.1"/>
</dbReference>
<dbReference type="PRINTS" id="PR00420">
    <property type="entry name" value="RNGMNOXGNASE"/>
</dbReference>
<dbReference type="PANTHER" id="PTHR46865">
    <property type="entry name" value="OXIDOREDUCTASE-RELATED"/>
    <property type="match status" value="1"/>
</dbReference>
<sequence>MEATSVLISGAGIAGPALAHWLSRHGFVVTVVERASGVRPGGHAVDLRGVARDVAERMGIMPEVRRHQADERGFAFVDGRGRRTASMPVDAFGGEGIVADIEIMRGDLARILYDATRGYVEYVFGDRVTMLAQRADGVDVVFAGGSRRRFDIVVGADGVHSAVRGLAFGPDSEYVRHLGAYTAYFTVRDPGDLDNWFLMYNAPGGLVAGLRPERGGTAKASLTFTSPPLAYDRQDVSRQRDIVARKLAGAGWRVPEILRQLPDAPDFYFDEVSQVHVDRWWRGRVTLVGDAGYCGSPLAGLGTSMSLVGAYVLAGELAATPDDHEAAFARYQDEMRDYVAACVQLPPGGVSGFAPRSRFMISLRAFSMRMMTRWPMKRVMAAQFGKADAIVLKEYAAHGAENRTGSPG</sequence>
<proteinExistence type="predicted"/>
<name>A0A7X0IIV1_9ACTN</name>
<dbReference type="Pfam" id="PF01494">
    <property type="entry name" value="FAD_binding_3"/>
    <property type="match status" value="1"/>
</dbReference>
<evidence type="ECO:0000313" key="3">
    <source>
        <dbReference type="Proteomes" id="UP000555564"/>
    </source>
</evidence>
<comment type="caution">
    <text evidence="2">The sequence shown here is derived from an EMBL/GenBank/DDBJ whole genome shotgun (WGS) entry which is preliminary data.</text>
</comment>
<dbReference type="InterPro" id="IPR002938">
    <property type="entry name" value="FAD-bd"/>
</dbReference>
<dbReference type="InterPro" id="IPR051704">
    <property type="entry name" value="FAD_aromatic-hydroxylase"/>
</dbReference>
<dbReference type="InterPro" id="IPR036188">
    <property type="entry name" value="FAD/NAD-bd_sf"/>
</dbReference>
<gene>
    <name evidence="2" type="ORF">BJ992_005456</name>
</gene>
<dbReference type="PANTHER" id="PTHR46865:SF2">
    <property type="entry name" value="MONOOXYGENASE"/>
    <property type="match status" value="1"/>
</dbReference>
<dbReference type="Gene3D" id="3.50.50.60">
    <property type="entry name" value="FAD/NAD(P)-binding domain"/>
    <property type="match status" value="1"/>
</dbReference>
<dbReference type="Proteomes" id="UP000555564">
    <property type="component" value="Unassembled WGS sequence"/>
</dbReference>
<protein>
    <submittedName>
        <fullName evidence="2">2-polyprenyl-6-methoxyphenol hydroxylase-like FAD-dependent oxidoreductase</fullName>
    </submittedName>
</protein>
<reference evidence="2 3" key="1">
    <citation type="submission" date="2020-08" db="EMBL/GenBank/DDBJ databases">
        <title>Sequencing the genomes of 1000 actinobacteria strains.</title>
        <authorList>
            <person name="Klenk H.-P."/>
        </authorList>
    </citation>
    <scope>NUCLEOTIDE SEQUENCE [LARGE SCALE GENOMIC DNA]</scope>
    <source>
        <strain evidence="2 3">DSM 44936</strain>
    </source>
</reference>
<evidence type="ECO:0000313" key="2">
    <source>
        <dbReference type="EMBL" id="MBB6476025.1"/>
    </source>
</evidence>
<dbReference type="SUPFAM" id="SSF51905">
    <property type="entry name" value="FAD/NAD(P)-binding domain"/>
    <property type="match status" value="1"/>
</dbReference>
<dbReference type="GO" id="GO:0071949">
    <property type="term" value="F:FAD binding"/>
    <property type="evidence" value="ECO:0007669"/>
    <property type="project" value="InterPro"/>
</dbReference>
<evidence type="ECO:0000259" key="1">
    <source>
        <dbReference type="Pfam" id="PF01494"/>
    </source>
</evidence>
<organism evidence="2 3">
    <name type="scientific">Sphaerisporangium rubeum</name>
    <dbReference type="NCBI Taxonomy" id="321317"/>
    <lineage>
        <taxon>Bacteria</taxon>
        <taxon>Bacillati</taxon>
        <taxon>Actinomycetota</taxon>
        <taxon>Actinomycetes</taxon>
        <taxon>Streptosporangiales</taxon>
        <taxon>Streptosporangiaceae</taxon>
        <taxon>Sphaerisporangium</taxon>
    </lineage>
</organism>
<keyword evidence="3" id="KW-1185">Reference proteome</keyword>
<feature type="domain" description="FAD-binding" evidence="1">
    <location>
        <begin position="4"/>
        <end position="344"/>
    </location>
</feature>